<reference evidence="4 5" key="1">
    <citation type="submission" date="2018-08" db="EMBL/GenBank/DDBJ databases">
        <title>Meiothermus cateniformans JCM 15151 genome sequencing project.</title>
        <authorList>
            <person name="Da Costa M.S."/>
            <person name="Albuquerque L."/>
            <person name="Raposo P."/>
            <person name="Froufe H.J.C."/>
            <person name="Barroso C.S."/>
            <person name="Egas C."/>
        </authorList>
    </citation>
    <scope>NUCLEOTIDE SEQUENCE [LARGE SCALE GENOMIC DNA]</scope>
    <source>
        <strain evidence="4 5">JCM 15151</strain>
    </source>
</reference>
<dbReference type="EMBL" id="QWKX01000135">
    <property type="protein sequence ID" value="RIH74239.1"/>
    <property type="molecule type" value="Genomic_DNA"/>
</dbReference>
<dbReference type="InterPro" id="IPR002123">
    <property type="entry name" value="Plipid/glycerol_acylTrfase"/>
</dbReference>
<name>A0A399DR92_9DEIN</name>
<evidence type="ECO:0000313" key="4">
    <source>
        <dbReference type="EMBL" id="RIH74239.1"/>
    </source>
</evidence>
<organism evidence="4 5">
    <name type="scientific">Meiothermus taiwanensis</name>
    <dbReference type="NCBI Taxonomy" id="172827"/>
    <lineage>
        <taxon>Bacteria</taxon>
        <taxon>Thermotogati</taxon>
        <taxon>Deinococcota</taxon>
        <taxon>Deinococci</taxon>
        <taxon>Thermales</taxon>
        <taxon>Thermaceae</taxon>
        <taxon>Meiothermus</taxon>
    </lineage>
</organism>
<dbReference type="PANTHER" id="PTHR10434">
    <property type="entry name" value="1-ACYL-SN-GLYCEROL-3-PHOSPHATE ACYLTRANSFERASE"/>
    <property type="match status" value="1"/>
</dbReference>
<evidence type="ECO:0000256" key="1">
    <source>
        <dbReference type="ARBA" id="ARBA00022679"/>
    </source>
</evidence>
<dbReference type="AlphaFoldDB" id="A0A399DR92"/>
<proteinExistence type="predicted"/>
<evidence type="ECO:0000259" key="3">
    <source>
        <dbReference type="SMART" id="SM00563"/>
    </source>
</evidence>
<dbReference type="GO" id="GO:0006654">
    <property type="term" value="P:phosphatidic acid biosynthetic process"/>
    <property type="evidence" value="ECO:0007669"/>
    <property type="project" value="TreeGrafter"/>
</dbReference>
<dbReference type="Proteomes" id="UP000266089">
    <property type="component" value="Unassembled WGS sequence"/>
</dbReference>
<dbReference type="SMART" id="SM00563">
    <property type="entry name" value="PlsC"/>
    <property type="match status" value="1"/>
</dbReference>
<keyword evidence="2 4" id="KW-0012">Acyltransferase</keyword>
<dbReference type="OrthoDB" id="152799at2"/>
<keyword evidence="1 4" id="KW-0808">Transferase</keyword>
<dbReference type="GO" id="GO:0003841">
    <property type="term" value="F:1-acylglycerol-3-phosphate O-acyltransferase activity"/>
    <property type="evidence" value="ECO:0007669"/>
    <property type="project" value="TreeGrafter"/>
</dbReference>
<evidence type="ECO:0000313" key="5">
    <source>
        <dbReference type="Proteomes" id="UP000266089"/>
    </source>
</evidence>
<accession>A0A399DR92</accession>
<dbReference type="Pfam" id="PF01553">
    <property type="entry name" value="Acyltransferase"/>
    <property type="match status" value="1"/>
</dbReference>
<dbReference type="SUPFAM" id="SSF69593">
    <property type="entry name" value="Glycerol-3-phosphate (1)-acyltransferase"/>
    <property type="match status" value="1"/>
</dbReference>
<evidence type="ECO:0000256" key="2">
    <source>
        <dbReference type="ARBA" id="ARBA00023315"/>
    </source>
</evidence>
<comment type="caution">
    <text evidence="4">The sequence shown here is derived from an EMBL/GenBank/DDBJ whole genome shotgun (WGS) entry which is preliminary data.</text>
</comment>
<protein>
    <submittedName>
        <fullName evidence="4">1-acylglycerol-3-phosphate O-acyltransferase</fullName>
    </submittedName>
</protein>
<feature type="domain" description="Phospholipid/glycerol acyltransferase" evidence="3">
    <location>
        <begin position="39"/>
        <end position="144"/>
    </location>
</feature>
<dbReference type="RefSeq" id="WP_027886944.1">
    <property type="nucleotide sequence ID" value="NZ_JBHSXZ010000027.1"/>
</dbReference>
<dbReference type="PANTHER" id="PTHR10434:SF9">
    <property type="entry name" value="PHOSPHOLIPID_GLYCEROL ACYLTRANSFERASE DOMAIN-CONTAINING PROTEIN"/>
    <property type="match status" value="1"/>
</dbReference>
<sequence>MMRPWERLLTVAFKALFRRTLQRGLRGVWVRGALPGQACVLAGNHHSWWDGYLLPVLFWGAGRPFRIVVGERRLREFAFFRHLDTVSASKPRDALAALKRGEVLIVFPEGELCPPGPLGELSRGVVWFAEQALVPVVPVASRVVLRGHEYPEAYLVFGAPIEPDLKLLREQLEQMLAGLDDQIRNAPPEEPLPGFELWLAGRRSTHERMAAWGAALGKLIALAERKGAS</sequence>
<dbReference type="CDD" id="cd07989">
    <property type="entry name" value="LPLAT_AGPAT-like"/>
    <property type="match status" value="1"/>
</dbReference>
<gene>
    <name evidence="4" type="ORF">Mcate_02786</name>
</gene>